<evidence type="ECO:0000313" key="8">
    <source>
        <dbReference type="Proteomes" id="UP000482960"/>
    </source>
</evidence>
<evidence type="ECO:0000256" key="3">
    <source>
        <dbReference type="ARBA" id="ARBA00022448"/>
    </source>
</evidence>
<comment type="caution">
    <text evidence="7">The sequence shown here is derived from an EMBL/GenBank/DDBJ whole genome shotgun (WGS) entry which is preliminary data.</text>
</comment>
<dbReference type="Pfam" id="PF01497">
    <property type="entry name" value="Peripla_BP_2"/>
    <property type="match status" value="1"/>
</dbReference>
<dbReference type="PANTHER" id="PTHR30532:SF24">
    <property type="entry name" value="FERRIC ENTEROBACTIN-BINDING PERIPLASMIC PROTEIN FEPB"/>
    <property type="match status" value="1"/>
</dbReference>
<comment type="similarity">
    <text evidence="2">Belongs to the bacterial solute-binding protein 8 family.</text>
</comment>
<reference evidence="7 8" key="1">
    <citation type="submission" date="2020-03" db="EMBL/GenBank/DDBJ databases">
        <title>Whole genome shotgun sequence of Phytohabitans rumicis NBRC 108638.</title>
        <authorList>
            <person name="Komaki H."/>
            <person name="Tamura T."/>
        </authorList>
    </citation>
    <scope>NUCLEOTIDE SEQUENCE [LARGE SCALE GENOMIC DNA]</scope>
    <source>
        <strain evidence="7 8">NBRC 108638</strain>
    </source>
</reference>
<proteinExistence type="inferred from homology"/>
<sequence>MRFLRVTPLVLVLTTTLACGSSSSGDEPAAASSGGGAFPVTIAHKYGSTTITAEPKRIVTVGLTEQDPLVALGVVPVATTEWLGGYPGAIGPWAQPKLGGAAPPEVLKDAGDGPQFEKIAALKPDLILGLYSGLTKEAYGTLSQIAPTVAQPAAYGDYGIPWQELTEKVGQAVGKPEQAKQLVQDAEAAFTAAKQANPAFAGKTALMATPYDGIFVYGSEDPRSRMLTSLGFSLPADLDKVLGDKVGANISRERTDLLDRDALVWIVPNVADDAKKLHGDSVYNGLNVVKQGREVYIDETGDYGNAISFVSALSLPYVLERLVPQLAAAADGNPATPVTPA</sequence>
<evidence type="ECO:0000313" key="7">
    <source>
        <dbReference type="EMBL" id="GFJ94838.1"/>
    </source>
</evidence>
<accession>A0A6V8LJ13</accession>
<organism evidence="7 8">
    <name type="scientific">Phytohabitans rumicis</name>
    <dbReference type="NCBI Taxonomy" id="1076125"/>
    <lineage>
        <taxon>Bacteria</taxon>
        <taxon>Bacillati</taxon>
        <taxon>Actinomycetota</taxon>
        <taxon>Actinomycetes</taxon>
        <taxon>Micromonosporales</taxon>
        <taxon>Micromonosporaceae</taxon>
    </lineage>
</organism>
<feature type="signal peptide" evidence="5">
    <location>
        <begin position="1"/>
        <end position="24"/>
    </location>
</feature>
<dbReference type="EMBL" id="BLPG01000001">
    <property type="protein sequence ID" value="GFJ94838.1"/>
    <property type="molecule type" value="Genomic_DNA"/>
</dbReference>
<dbReference type="PROSITE" id="PS51257">
    <property type="entry name" value="PROKAR_LIPOPROTEIN"/>
    <property type="match status" value="1"/>
</dbReference>
<dbReference type="RefSeq" id="WP_173082116.1">
    <property type="nucleotide sequence ID" value="NZ_BAABJB010000070.1"/>
</dbReference>
<dbReference type="GO" id="GO:1901678">
    <property type="term" value="P:iron coordination entity transport"/>
    <property type="evidence" value="ECO:0007669"/>
    <property type="project" value="UniProtKB-ARBA"/>
</dbReference>
<feature type="chain" id="PRO_5038513417" evidence="5">
    <location>
        <begin position="25"/>
        <end position="341"/>
    </location>
</feature>
<dbReference type="CDD" id="cd01146">
    <property type="entry name" value="FhuD"/>
    <property type="match status" value="1"/>
</dbReference>
<evidence type="ECO:0000259" key="6">
    <source>
        <dbReference type="PROSITE" id="PS50983"/>
    </source>
</evidence>
<gene>
    <name evidence="7" type="ORF">Prum_084800</name>
</gene>
<keyword evidence="4 5" id="KW-0732">Signal</keyword>
<dbReference type="AlphaFoldDB" id="A0A6V8LJ13"/>
<evidence type="ECO:0000256" key="1">
    <source>
        <dbReference type="ARBA" id="ARBA00004196"/>
    </source>
</evidence>
<keyword evidence="3" id="KW-0813">Transport</keyword>
<dbReference type="Gene3D" id="3.40.50.1980">
    <property type="entry name" value="Nitrogenase molybdenum iron protein domain"/>
    <property type="match status" value="2"/>
</dbReference>
<protein>
    <submittedName>
        <fullName evidence="7">ABC transporter substrate-binding protein</fullName>
    </submittedName>
</protein>
<reference evidence="7 8" key="2">
    <citation type="submission" date="2020-03" db="EMBL/GenBank/DDBJ databases">
        <authorList>
            <person name="Ichikawa N."/>
            <person name="Kimura A."/>
            <person name="Kitahashi Y."/>
            <person name="Uohara A."/>
        </authorList>
    </citation>
    <scope>NUCLEOTIDE SEQUENCE [LARGE SCALE GENOMIC DNA]</scope>
    <source>
        <strain evidence="7 8">NBRC 108638</strain>
    </source>
</reference>
<evidence type="ECO:0000256" key="4">
    <source>
        <dbReference type="ARBA" id="ARBA00022729"/>
    </source>
</evidence>
<dbReference type="SUPFAM" id="SSF53807">
    <property type="entry name" value="Helical backbone' metal receptor"/>
    <property type="match status" value="1"/>
</dbReference>
<dbReference type="InterPro" id="IPR002491">
    <property type="entry name" value="ABC_transptr_periplasmic_BD"/>
</dbReference>
<dbReference type="InterPro" id="IPR051313">
    <property type="entry name" value="Bact_iron-sidero_bind"/>
</dbReference>
<dbReference type="PROSITE" id="PS50983">
    <property type="entry name" value="FE_B12_PBP"/>
    <property type="match status" value="1"/>
</dbReference>
<evidence type="ECO:0000256" key="5">
    <source>
        <dbReference type="SAM" id="SignalP"/>
    </source>
</evidence>
<comment type="subcellular location">
    <subcellularLocation>
        <location evidence="1">Cell envelope</location>
    </subcellularLocation>
</comment>
<evidence type="ECO:0000256" key="2">
    <source>
        <dbReference type="ARBA" id="ARBA00008814"/>
    </source>
</evidence>
<feature type="domain" description="Fe/B12 periplasmic-binding" evidence="6">
    <location>
        <begin position="57"/>
        <end position="330"/>
    </location>
</feature>
<dbReference type="Proteomes" id="UP000482960">
    <property type="component" value="Unassembled WGS sequence"/>
</dbReference>
<keyword evidence="8" id="KW-1185">Reference proteome</keyword>
<dbReference type="PANTHER" id="PTHR30532">
    <property type="entry name" value="IRON III DICITRATE-BINDING PERIPLASMIC PROTEIN"/>
    <property type="match status" value="1"/>
</dbReference>
<name>A0A6V8LJ13_9ACTN</name>
<dbReference type="GO" id="GO:0030288">
    <property type="term" value="C:outer membrane-bounded periplasmic space"/>
    <property type="evidence" value="ECO:0007669"/>
    <property type="project" value="TreeGrafter"/>
</dbReference>